<comment type="function">
    <text evidence="1 9">Specifically methylates the guanine in position 966 of 16S rRNA in the assembled 30S particle.</text>
</comment>
<evidence type="ECO:0000256" key="4">
    <source>
        <dbReference type="ARBA" id="ARBA00013682"/>
    </source>
</evidence>
<accession>A0A2S7UYV4</accession>
<comment type="similarity">
    <text evidence="2 9">Belongs to the methyltransferase superfamily. RsmD family.</text>
</comment>
<keyword evidence="9" id="KW-0698">rRNA processing</keyword>
<dbReference type="GO" id="GO:0003676">
    <property type="term" value="F:nucleic acid binding"/>
    <property type="evidence" value="ECO:0007669"/>
    <property type="project" value="InterPro"/>
</dbReference>
<feature type="region of interest" description="Disordered" evidence="10">
    <location>
        <begin position="1"/>
        <end position="21"/>
    </location>
</feature>
<dbReference type="EMBL" id="MSCH01000003">
    <property type="protein sequence ID" value="PQJ55107.1"/>
    <property type="molecule type" value="Genomic_DNA"/>
</dbReference>
<comment type="catalytic activity">
    <reaction evidence="8 9">
        <text>guanosine(966) in 16S rRNA + S-adenosyl-L-methionine = N(2)-methylguanosine(966) in 16S rRNA + S-adenosyl-L-homocysteine + H(+)</text>
        <dbReference type="Rhea" id="RHEA:23548"/>
        <dbReference type="Rhea" id="RHEA-COMP:10211"/>
        <dbReference type="Rhea" id="RHEA-COMP:10212"/>
        <dbReference type="ChEBI" id="CHEBI:15378"/>
        <dbReference type="ChEBI" id="CHEBI:57856"/>
        <dbReference type="ChEBI" id="CHEBI:59789"/>
        <dbReference type="ChEBI" id="CHEBI:74269"/>
        <dbReference type="ChEBI" id="CHEBI:74481"/>
        <dbReference type="EC" id="2.1.1.171"/>
    </reaction>
</comment>
<reference evidence="11 12" key="1">
    <citation type="submission" date="2016-12" db="EMBL/GenBank/DDBJ databases">
        <title>Diversity of luminous bacteria.</title>
        <authorList>
            <person name="Yoshizawa S."/>
            <person name="Kogure K."/>
        </authorList>
    </citation>
    <scope>NUCLEOTIDE SEQUENCE [LARGE SCALE GENOMIC DNA]</scope>
    <source>
        <strain evidence="11 12">SA4-48</strain>
    </source>
</reference>
<dbReference type="AlphaFoldDB" id="A0A2S7UYV4"/>
<organism evidence="11 12">
    <name type="scientific">Psychrosphaera saromensis</name>
    <dbReference type="NCBI Taxonomy" id="716813"/>
    <lineage>
        <taxon>Bacteria</taxon>
        <taxon>Pseudomonadati</taxon>
        <taxon>Pseudomonadota</taxon>
        <taxon>Gammaproteobacteria</taxon>
        <taxon>Alteromonadales</taxon>
        <taxon>Pseudoalteromonadaceae</taxon>
        <taxon>Psychrosphaera</taxon>
    </lineage>
</organism>
<sequence>MVKLSSKSQSKSKSTNKSSSQLGEIRIIGGQWRGRKLKVQDKEGLRPTTDRLKETVFNWLMMDVRQANVLDCFAGAGSLGFEAASRGANSVICVEKNKVAANQLKANAQLLKAGDQLNVIQADFFTAIKTFNTPFDLVFIDPPFHKDMVQTCMQALLDNHLIVSGSLIYLEQELSSGYQLMDSDFSELFSLKKEKIAGQVSAQLFEMI</sequence>
<dbReference type="EC" id="2.1.1.171" evidence="3 9"/>
<evidence type="ECO:0000256" key="10">
    <source>
        <dbReference type="SAM" id="MobiDB-lite"/>
    </source>
</evidence>
<evidence type="ECO:0000256" key="3">
    <source>
        <dbReference type="ARBA" id="ARBA00012141"/>
    </source>
</evidence>
<name>A0A2S7UYV4_9GAMM</name>
<dbReference type="NCBIfam" id="TIGR00095">
    <property type="entry name" value="16S rRNA (guanine(966)-N(2))-methyltransferase RsmD"/>
    <property type="match status" value="1"/>
</dbReference>
<dbReference type="InterPro" id="IPR004398">
    <property type="entry name" value="RNA_MeTrfase_RsmD"/>
</dbReference>
<keyword evidence="5 9" id="KW-0489">Methyltransferase</keyword>
<dbReference type="CDD" id="cd02440">
    <property type="entry name" value="AdoMet_MTases"/>
    <property type="match status" value="1"/>
</dbReference>
<dbReference type="InterPro" id="IPR002052">
    <property type="entry name" value="DNA_methylase_N6_adenine_CS"/>
</dbReference>
<feature type="compositionally biased region" description="Low complexity" evidence="10">
    <location>
        <begin position="1"/>
        <end position="20"/>
    </location>
</feature>
<dbReference type="GO" id="GO:0052913">
    <property type="term" value="F:16S rRNA (guanine(966)-N(2))-methyltransferase activity"/>
    <property type="evidence" value="ECO:0007669"/>
    <property type="project" value="UniProtKB-EC"/>
</dbReference>
<evidence type="ECO:0000256" key="5">
    <source>
        <dbReference type="ARBA" id="ARBA00022603"/>
    </source>
</evidence>
<dbReference type="PANTHER" id="PTHR43542">
    <property type="entry name" value="METHYLTRANSFERASE"/>
    <property type="match status" value="1"/>
</dbReference>
<dbReference type="InterPro" id="IPR029063">
    <property type="entry name" value="SAM-dependent_MTases_sf"/>
</dbReference>
<dbReference type="Pfam" id="PF03602">
    <property type="entry name" value="Cons_hypoth95"/>
    <property type="match status" value="1"/>
</dbReference>
<evidence type="ECO:0000256" key="9">
    <source>
        <dbReference type="PIRNR" id="PIRNR004553"/>
    </source>
</evidence>
<keyword evidence="6 9" id="KW-0808">Transferase</keyword>
<dbReference type="PROSITE" id="PS00092">
    <property type="entry name" value="N6_MTASE"/>
    <property type="match status" value="1"/>
</dbReference>
<dbReference type="Proteomes" id="UP000239007">
    <property type="component" value="Unassembled WGS sequence"/>
</dbReference>
<dbReference type="Gene3D" id="3.40.50.150">
    <property type="entry name" value="Vaccinia Virus protein VP39"/>
    <property type="match status" value="1"/>
</dbReference>
<evidence type="ECO:0000313" key="11">
    <source>
        <dbReference type="EMBL" id="PQJ55107.1"/>
    </source>
</evidence>
<evidence type="ECO:0000256" key="7">
    <source>
        <dbReference type="ARBA" id="ARBA00022691"/>
    </source>
</evidence>
<gene>
    <name evidence="11" type="ORF">BTO11_01435</name>
</gene>
<evidence type="ECO:0000256" key="6">
    <source>
        <dbReference type="ARBA" id="ARBA00022679"/>
    </source>
</evidence>
<evidence type="ECO:0000256" key="8">
    <source>
        <dbReference type="ARBA" id="ARBA00048326"/>
    </source>
</evidence>
<evidence type="ECO:0000313" key="12">
    <source>
        <dbReference type="Proteomes" id="UP000239007"/>
    </source>
</evidence>
<proteinExistence type="inferred from homology"/>
<evidence type="ECO:0000256" key="1">
    <source>
        <dbReference type="ARBA" id="ARBA00002649"/>
    </source>
</evidence>
<dbReference type="PIRSF" id="PIRSF004553">
    <property type="entry name" value="CHP00095"/>
    <property type="match status" value="1"/>
</dbReference>
<dbReference type="SUPFAM" id="SSF53335">
    <property type="entry name" value="S-adenosyl-L-methionine-dependent methyltransferases"/>
    <property type="match status" value="1"/>
</dbReference>
<evidence type="ECO:0000256" key="2">
    <source>
        <dbReference type="ARBA" id="ARBA00005269"/>
    </source>
</evidence>
<keyword evidence="12" id="KW-1185">Reference proteome</keyword>
<protein>
    <recommendedName>
        <fullName evidence="4 9">Ribosomal RNA small subunit methyltransferase D</fullName>
        <ecNumber evidence="3 9">2.1.1.171</ecNumber>
    </recommendedName>
</protein>
<dbReference type="PANTHER" id="PTHR43542:SF1">
    <property type="entry name" value="METHYLTRANSFERASE"/>
    <property type="match status" value="1"/>
</dbReference>
<keyword evidence="7 9" id="KW-0949">S-adenosyl-L-methionine</keyword>
<comment type="caution">
    <text evidence="11">The sequence shown here is derived from an EMBL/GenBank/DDBJ whole genome shotgun (WGS) entry which is preliminary data.</text>
</comment>